<comment type="caution">
    <text evidence="3">The sequence shown here is derived from an EMBL/GenBank/DDBJ whole genome shotgun (WGS) entry which is preliminary data.</text>
</comment>
<evidence type="ECO:0000256" key="1">
    <source>
        <dbReference type="SAM" id="Coils"/>
    </source>
</evidence>
<gene>
    <name evidence="3" type="ORF">Ctob_013921</name>
</gene>
<proteinExistence type="predicted"/>
<evidence type="ECO:0000313" key="4">
    <source>
        <dbReference type="Proteomes" id="UP000037460"/>
    </source>
</evidence>
<accession>A0A0M0LH04</accession>
<keyword evidence="4" id="KW-1185">Reference proteome</keyword>
<sequence length="222" mass="23089">MANIPTPEPPSPSQQQPGAAVPQSFVSSAREDAEVMLRAAPSEVSLRVSPRASPRTTPTTNAAAAQVMQELSLKLQQAKQAEAAATAAMDAARASELKAITERLTAVHSAQHSATPAAAAMQAIQVKVPAGVAPGGTFLVMLPNGSQMQPKAAYRSSSDRFGHFLEHAMLGATQAENPGTDRLNGERLTIAPGSYAPQCTSRGDQHTVAAAAIAMWNLPCLM</sequence>
<feature type="compositionally biased region" description="Low complexity" evidence="2">
    <location>
        <begin position="13"/>
        <end position="24"/>
    </location>
</feature>
<feature type="compositionally biased region" description="Pro residues" evidence="2">
    <location>
        <begin position="1"/>
        <end position="12"/>
    </location>
</feature>
<organism evidence="3 4">
    <name type="scientific">Chrysochromulina tobinii</name>
    <dbReference type="NCBI Taxonomy" id="1460289"/>
    <lineage>
        <taxon>Eukaryota</taxon>
        <taxon>Haptista</taxon>
        <taxon>Haptophyta</taxon>
        <taxon>Prymnesiophyceae</taxon>
        <taxon>Prymnesiales</taxon>
        <taxon>Chrysochromulinaceae</taxon>
        <taxon>Chrysochromulina</taxon>
    </lineage>
</organism>
<evidence type="ECO:0000313" key="3">
    <source>
        <dbReference type="EMBL" id="KOO50197.1"/>
    </source>
</evidence>
<dbReference type="Proteomes" id="UP000037460">
    <property type="component" value="Unassembled WGS sequence"/>
</dbReference>
<dbReference type="EMBL" id="JWZX01000536">
    <property type="protein sequence ID" value="KOO50197.1"/>
    <property type="molecule type" value="Genomic_DNA"/>
</dbReference>
<evidence type="ECO:0000256" key="2">
    <source>
        <dbReference type="SAM" id="MobiDB-lite"/>
    </source>
</evidence>
<name>A0A0M0LH04_9EUKA</name>
<protein>
    <submittedName>
        <fullName evidence="3">Uncharacterized protein</fullName>
    </submittedName>
</protein>
<dbReference type="AlphaFoldDB" id="A0A0M0LH04"/>
<feature type="coiled-coil region" evidence="1">
    <location>
        <begin position="61"/>
        <end position="88"/>
    </location>
</feature>
<keyword evidence="1" id="KW-0175">Coiled coil</keyword>
<reference evidence="4" key="1">
    <citation type="journal article" date="2015" name="PLoS Genet.">
        <title>Genome Sequence and Transcriptome Analyses of Chrysochromulina tobin: Metabolic Tools for Enhanced Algal Fitness in the Prominent Order Prymnesiales (Haptophyceae).</title>
        <authorList>
            <person name="Hovde B.T."/>
            <person name="Deodato C.R."/>
            <person name="Hunsperger H.M."/>
            <person name="Ryken S.A."/>
            <person name="Yost W."/>
            <person name="Jha R.K."/>
            <person name="Patterson J."/>
            <person name="Monnat R.J. Jr."/>
            <person name="Barlow S.B."/>
            <person name="Starkenburg S.R."/>
            <person name="Cattolico R.A."/>
        </authorList>
    </citation>
    <scope>NUCLEOTIDE SEQUENCE</scope>
    <source>
        <strain evidence="4">CCMP291</strain>
    </source>
</reference>
<feature type="region of interest" description="Disordered" evidence="2">
    <location>
        <begin position="1"/>
        <end position="25"/>
    </location>
</feature>